<dbReference type="OrthoDB" id="10259639at2759"/>
<evidence type="ECO:0000313" key="4">
    <source>
        <dbReference type="EMBL" id="CAD7242620.1"/>
    </source>
</evidence>
<evidence type="ECO:0000256" key="3">
    <source>
        <dbReference type="ARBA" id="ARBA00023006"/>
    </source>
</evidence>
<protein>
    <recommendedName>
        <fullName evidence="2">Autophagy-related protein 101</fullName>
    </recommendedName>
</protein>
<dbReference type="EMBL" id="CAJPEV010000295">
    <property type="protein sequence ID" value="CAG0883591.1"/>
    <property type="molecule type" value="Genomic_DNA"/>
</dbReference>
<keyword evidence="3" id="KW-0072">Autophagy</keyword>
<comment type="similarity">
    <text evidence="1">Belongs to the ATG101 family.</text>
</comment>
<dbReference type="GO" id="GO:1990316">
    <property type="term" value="C:Atg1/ULK1 kinase complex"/>
    <property type="evidence" value="ECO:0007669"/>
    <property type="project" value="TreeGrafter"/>
</dbReference>
<proteinExistence type="inferred from homology"/>
<dbReference type="EMBL" id="LR899812">
    <property type="protein sequence ID" value="CAD7242620.1"/>
    <property type="molecule type" value="Genomic_DNA"/>
</dbReference>
<dbReference type="Proteomes" id="UP000677054">
    <property type="component" value="Unassembled WGS sequence"/>
</dbReference>
<keyword evidence="5" id="KW-1185">Reference proteome</keyword>
<sequence>MNARSQIFEFAGELRQAEEITAALFHTLLFHRSLGKFHYKQEGSYSVGTVGFKDVDCDFIDVTYVQCDSEALDHVLRSRIVAFIESLQAGECGSGEISLEFFQKKRQRWLLPPDSIPWEVWMLKFQILHYANEQERQMSREELGELVGEKVRHVAASLNRQEYVPKMPNHSELDLIFDTSFPDIQPYLFKINHQEGKAAVTGASNVGSAMKKLFRDTLTL</sequence>
<dbReference type="Pfam" id="PF07855">
    <property type="entry name" value="ATG101"/>
    <property type="match status" value="1"/>
</dbReference>
<dbReference type="PANTHER" id="PTHR13292:SF0">
    <property type="entry name" value="AUTOPHAGY-RELATED PROTEIN 101"/>
    <property type="match status" value="1"/>
</dbReference>
<evidence type="ECO:0000256" key="1">
    <source>
        <dbReference type="ARBA" id="ARBA00007130"/>
    </source>
</evidence>
<dbReference type="AlphaFoldDB" id="A0A7R8X8L3"/>
<name>A0A7R8X8L3_9CRUS</name>
<accession>A0A7R8X8L3</accession>
<dbReference type="GO" id="GO:0000045">
    <property type="term" value="P:autophagosome assembly"/>
    <property type="evidence" value="ECO:0007669"/>
    <property type="project" value="TreeGrafter"/>
</dbReference>
<dbReference type="InterPro" id="IPR012445">
    <property type="entry name" value="ATG101"/>
</dbReference>
<dbReference type="GO" id="GO:0000407">
    <property type="term" value="C:phagophore assembly site"/>
    <property type="evidence" value="ECO:0007669"/>
    <property type="project" value="TreeGrafter"/>
</dbReference>
<dbReference type="GO" id="GO:0019901">
    <property type="term" value="F:protein kinase binding"/>
    <property type="evidence" value="ECO:0007669"/>
    <property type="project" value="TreeGrafter"/>
</dbReference>
<gene>
    <name evidence="4" type="ORF">DSTB1V02_LOCUS2577</name>
</gene>
<organism evidence="4">
    <name type="scientific">Darwinula stevensoni</name>
    <dbReference type="NCBI Taxonomy" id="69355"/>
    <lineage>
        <taxon>Eukaryota</taxon>
        <taxon>Metazoa</taxon>
        <taxon>Ecdysozoa</taxon>
        <taxon>Arthropoda</taxon>
        <taxon>Crustacea</taxon>
        <taxon>Oligostraca</taxon>
        <taxon>Ostracoda</taxon>
        <taxon>Podocopa</taxon>
        <taxon>Podocopida</taxon>
        <taxon>Darwinulocopina</taxon>
        <taxon>Darwinuloidea</taxon>
        <taxon>Darwinulidae</taxon>
        <taxon>Darwinula</taxon>
    </lineage>
</organism>
<evidence type="ECO:0000313" key="5">
    <source>
        <dbReference type="Proteomes" id="UP000677054"/>
    </source>
</evidence>
<reference evidence="4" key="1">
    <citation type="submission" date="2020-11" db="EMBL/GenBank/DDBJ databases">
        <authorList>
            <person name="Tran Van P."/>
        </authorList>
    </citation>
    <scope>NUCLEOTIDE SEQUENCE</scope>
</reference>
<evidence type="ECO:0000256" key="2">
    <source>
        <dbReference type="ARBA" id="ARBA00018874"/>
    </source>
</evidence>
<dbReference type="PANTHER" id="PTHR13292">
    <property type="entry name" value="AUTOPHAGY-RELATED PROTEIN 101"/>
    <property type="match status" value="1"/>
</dbReference>